<evidence type="ECO:0000313" key="3">
    <source>
        <dbReference type="Proteomes" id="UP000887013"/>
    </source>
</evidence>
<dbReference type="Proteomes" id="UP000887013">
    <property type="component" value="Unassembled WGS sequence"/>
</dbReference>
<organism evidence="2 3">
    <name type="scientific">Nephila pilipes</name>
    <name type="common">Giant wood spider</name>
    <name type="synonym">Nephila maculata</name>
    <dbReference type="NCBI Taxonomy" id="299642"/>
    <lineage>
        <taxon>Eukaryota</taxon>
        <taxon>Metazoa</taxon>
        <taxon>Ecdysozoa</taxon>
        <taxon>Arthropoda</taxon>
        <taxon>Chelicerata</taxon>
        <taxon>Arachnida</taxon>
        <taxon>Araneae</taxon>
        <taxon>Araneomorphae</taxon>
        <taxon>Entelegynae</taxon>
        <taxon>Araneoidea</taxon>
        <taxon>Nephilidae</taxon>
        <taxon>Nephila</taxon>
    </lineage>
</organism>
<reference evidence="2" key="1">
    <citation type="submission" date="2020-08" db="EMBL/GenBank/DDBJ databases">
        <title>Multicomponent nature underlies the extraordinary mechanical properties of spider dragline silk.</title>
        <authorList>
            <person name="Kono N."/>
            <person name="Nakamura H."/>
            <person name="Mori M."/>
            <person name="Yoshida Y."/>
            <person name="Ohtoshi R."/>
            <person name="Malay A.D."/>
            <person name="Moran D.A.P."/>
            <person name="Tomita M."/>
            <person name="Numata K."/>
            <person name="Arakawa K."/>
        </authorList>
    </citation>
    <scope>NUCLEOTIDE SEQUENCE</scope>
</reference>
<dbReference type="EMBL" id="BMAW01125993">
    <property type="protein sequence ID" value="GFU14912.1"/>
    <property type="molecule type" value="Genomic_DNA"/>
</dbReference>
<keyword evidence="3" id="KW-1185">Reference proteome</keyword>
<comment type="caution">
    <text evidence="2">The sequence shown here is derived from an EMBL/GenBank/DDBJ whole genome shotgun (WGS) entry which is preliminary data.</text>
</comment>
<name>A0A8X6QEX1_NEPPI</name>
<dbReference type="AlphaFoldDB" id="A0A8X6QEX1"/>
<feature type="region of interest" description="Disordered" evidence="1">
    <location>
        <begin position="57"/>
        <end position="77"/>
    </location>
</feature>
<protein>
    <submittedName>
        <fullName evidence="2">Uncharacterized protein</fullName>
    </submittedName>
</protein>
<gene>
    <name evidence="2" type="ORF">NPIL_657441</name>
</gene>
<evidence type="ECO:0000256" key="1">
    <source>
        <dbReference type="SAM" id="MobiDB-lite"/>
    </source>
</evidence>
<sequence length="77" mass="8517">MDGDSKRKQQRYPELGSEAFMGSHGGKLPSKVAMESGHAATTLQLLAARLRLLPRGKEAERFPSLSVSSEMTNHRDY</sequence>
<dbReference type="OrthoDB" id="6468158at2759"/>
<evidence type="ECO:0000313" key="2">
    <source>
        <dbReference type="EMBL" id="GFU14912.1"/>
    </source>
</evidence>
<accession>A0A8X6QEX1</accession>
<feature type="region of interest" description="Disordered" evidence="1">
    <location>
        <begin position="1"/>
        <end position="31"/>
    </location>
</feature>
<proteinExistence type="predicted"/>